<accession>A0A6C0B7P1</accession>
<organism evidence="1">
    <name type="scientific">viral metagenome</name>
    <dbReference type="NCBI Taxonomy" id="1070528"/>
    <lineage>
        <taxon>unclassified sequences</taxon>
        <taxon>metagenomes</taxon>
        <taxon>organismal metagenomes</taxon>
    </lineage>
</organism>
<dbReference type="EMBL" id="MN739092">
    <property type="protein sequence ID" value="QHS88060.1"/>
    <property type="molecule type" value="Genomic_DNA"/>
</dbReference>
<evidence type="ECO:0008006" key="2">
    <source>
        <dbReference type="Google" id="ProtNLM"/>
    </source>
</evidence>
<reference evidence="1" key="1">
    <citation type="journal article" date="2020" name="Nature">
        <title>Giant virus diversity and host interactions through global metagenomics.</title>
        <authorList>
            <person name="Schulz F."/>
            <person name="Roux S."/>
            <person name="Paez-Espino D."/>
            <person name="Jungbluth S."/>
            <person name="Walsh D.A."/>
            <person name="Denef V.J."/>
            <person name="McMahon K.D."/>
            <person name="Konstantinidis K.T."/>
            <person name="Eloe-Fadrosh E.A."/>
            <person name="Kyrpides N.C."/>
            <person name="Woyke T."/>
        </authorList>
    </citation>
    <scope>NUCLEOTIDE SEQUENCE</scope>
    <source>
        <strain evidence="1">GVMAG-M-3300010158-13</strain>
    </source>
</reference>
<proteinExistence type="predicted"/>
<evidence type="ECO:0000313" key="1">
    <source>
        <dbReference type="EMBL" id="QHS88060.1"/>
    </source>
</evidence>
<dbReference type="Gene3D" id="2.60.120.10">
    <property type="entry name" value="Jelly Rolls"/>
    <property type="match status" value="1"/>
</dbReference>
<name>A0A6C0B7P1_9ZZZZ</name>
<protein>
    <recommendedName>
        <fullName evidence="2">Cupin-like domain-containing protein</fullName>
    </recommendedName>
</protein>
<dbReference type="InterPro" id="IPR014710">
    <property type="entry name" value="RmlC-like_jellyroll"/>
</dbReference>
<dbReference type="AlphaFoldDB" id="A0A6C0B7P1"/>
<dbReference type="SUPFAM" id="SSF51197">
    <property type="entry name" value="Clavaminate synthase-like"/>
    <property type="match status" value="1"/>
</dbReference>
<sequence>MEILINIIVFILLLFLYLHVNNQLKRSEDLEISEMDYIDNENLQEICELKQPILFQYKQINEEFFREITLDNLFNHASQEIKVKDSAEYFDENENPDYLYLPYKSANSLFISDVKAKYFSEKNGDFVEECGLSNQFEENNIFLKPSFTVNSNYDFMVGSKNVILPLRYHTNARQFLCVNSGKIHVKMTPWKSRKYLNPLKDYEHYDFRSTLNPWTDNENMSRLRFLEFDVHAGYIIYIPPFWFYSIKFSDSTENLVCKFEYNNATSFITNIPNYSMYYLQQSNIVKVLKIPSSMVQKDESVPLS</sequence>